<dbReference type="Proteomes" id="UP000014680">
    <property type="component" value="Unassembled WGS sequence"/>
</dbReference>
<evidence type="ECO:0000313" key="2">
    <source>
        <dbReference type="Proteomes" id="UP000014680"/>
    </source>
</evidence>
<dbReference type="RefSeq" id="XP_004261867.1">
    <property type="nucleotide sequence ID" value="XM_004261819.1"/>
</dbReference>
<proteinExistence type="predicted"/>
<dbReference type="VEuPathDB" id="AmoebaDB:EIN_254300"/>
<dbReference type="KEGG" id="eiv:EIN_254300"/>
<dbReference type="GeneID" id="14894041"/>
<keyword evidence="2" id="KW-1185">Reference proteome</keyword>
<reference evidence="1 2" key="1">
    <citation type="submission" date="2012-10" db="EMBL/GenBank/DDBJ databases">
        <authorList>
            <person name="Zafar N."/>
            <person name="Inman J."/>
            <person name="Hall N."/>
            <person name="Lorenzi H."/>
            <person name="Caler E."/>
        </authorList>
    </citation>
    <scope>NUCLEOTIDE SEQUENCE [LARGE SCALE GENOMIC DNA]</scope>
    <source>
        <strain evidence="1 2">IP1</strain>
    </source>
</reference>
<protein>
    <recommendedName>
        <fullName evidence="3">TLDc domain-containing protein</fullName>
    </recommendedName>
</protein>
<dbReference type="EMBL" id="KB206169">
    <property type="protein sequence ID" value="ELP95096.1"/>
    <property type="molecule type" value="Genomic_DNA"/>
</dbReference>
<accession>A0A0A1UES9</accession>
<sequence length="109" mass="12737">MNEKTRQININSRLESRRSYEKKFYEPCGLTVEEFFALAGICQTCFNGVCFDSQVDGWGLNDSVFESKVLGRSKLYFLIDNGYQKFGGVLYDSVIHYQWNYNTLPSYFH</sequence>
<dbReference type="AlphaFoldDB" id="A0A0A1UES9"/>
<name>A0A0A1UES9_ENTIV</name>
<gene>
    <name evidence="1" type="ORF">EIN_254300</name>
</gene>
<evidence type="ECO:0008006" key="3">
    <source>
        <dbReference type="Google" id="ProtNLM"/>
    </source>
</evidence>
<evidence type="ECO:0000313" key="1">
    <source>
        <dbReference type="EMBL" id="ELP95096.1"/>
    </source>
</evidence>
<organism evidence="1 2">
    <name type="scientific">Entamoeba invadens IP1</name>
    <dbReference type="NCBI Taxonomy" id="370355"/>
    <lineage>
        <taxon>Eukaryota</taxon>
        <taxon>Amoebozoa</taxon>
        <taxon>Evosea</taxon>
        <taxon>Archamoebae</taxon>
        <taxon>Mastigamoebida</taxon>
        <taxon>Entamoebidae</taxon>
        <taxon>Entamoeba</taxon>
    </lineage>
</organism>